<dbReference type="Pfam" id="PF16344">
    <property type="entry name" value="FecR_C"/>
    <property type="match status" value="1"/>
</dbReference>
<comment type="caution">
    <text evidence="4">The sequence shown here is derived from an EMBL/GenBank/DDBJ whole genome shotgun (WGS) entry which is preliminary data.</text>
</comment>
<evidence type="ECO:0000313" key="5">
    <source>
        <dbReference type="EMBL" id="KIO45050.1"/>
    </source>
</evidence>
<reference evidence="5 6" key="2">
    <citation type="submission" date="2014-07" db="EMBL/GenBank/DDBJ databases">
        <title>Porphyromonadaceae bacterium OUH 334697 = ATCC BAA-2682 = DSM 28341 draft genome.</title>
        <authorList>
            <person name="Sydenham T.V."/>
            <person name="Hasman H."/>
            <person name="Justesen U.S."/>
        </authorList>
    </citation>
    <scope>NUCLEOTIDE SEQUENCE [LARGE SCALE GENOMIC DNA]</scope>
    <source>
        <strain evidence="5 6">OUH 334697</strain>
    </source>
</reference>
<evidence type="ECO:0000313" key="4">
    <source>
        <dbReference type="EMBL" id="KIO42835.1"/>
    </source>
</evidence>
<accession>A0A0C3R208</accession>
<organism evidence="4 7">
    <name type="scientific">Sanguibacteroides justesenii</name>
    <dbReference type="NCBI Taxonomy" id="1547597"/>
    <lineage>
        <taxon>Bacteria</taxon>
        <taxon>Pseudomonadati</taxon>
        <taxon>Bacteroidota</taxon>
        <taxon>Bacteroidia</taxon>
        <taxon>Bacteroidales</taxon>
        <taxon>Porphyromonadaceae</taxon>
        <taxon>Sanguibacteroides</taxon>
    </lineage>
</organism>
<dbReference type="Proteomes" id="UP000031937">
    <property type="component" value="Unassembled WGS sequence"/>
</dbReference>
<keyword evidence="1" id="KW-1133">Transmembrane helix</keyword>
<feature type="domain" description="Protein FecR C-terminal" evidence="3">
    <location>
        <begin position="319"/>
        <end position="389"/>
    </location>
</feature>
<keyword evidence="1" id="KW-0812">Transmembrane</keyword>
<dbReference type="Gene3D" id="3.55.50.30">
    <property type="match status" value="1"/>
</dbReference>
<feature type="transmembrane region" description="Helical" evidence="1">
    <location>
        <begin position="82"/>
        <end position="103"/>
    </location>
</feature>
<dbReference type="RefSeq" id="WP_041503026.1">
    <property type="nucleotide sequence ID" value="NZ_JPIT01000018.1"/>
</dbReference>
<dbReference type="PANTHER" id="PTHR30273:SF2">
    <property type="entry name" value="PROTEIN FECR"/>
    <property type="match status" value="1"/>
</dbReference>
<evidence type="ECO:0000256" key="1">
    <source>
        <dbReference type="SAM" id="Phobius"/>
    </source>
</evidence>
<name>A0A0C3R208_9PORP</name>
<dbReference type="Pfam" id="PF04773">
    <property type="entry name" value="FecR"/>
    <property type="match status" value="1"/>
</dbReference>
<dbReference type="InterPro" id="IPR032508">
    <property type="entry name" value="FecR_C"/>
</dbReference>
<evidence type="ECO:0008006" key="8">
    <source>
        <dbReference type="Google" id="ProtNLM"/>
    </source>
</evidence>
<dbReference type="Gene3D" id="2.60.120.1440">
    <property type="match status" value="1"/>
</dbReference>
<keyword evidence="1" id="KW-0472">Membrane</keyword>
<evidence type="ECO:0000313" key="6">
    <source>
        <dbReference type="Proteomes" id="UP000031937"/>
    </source>
</evidence>
<sequence length="393" mass="45506">MEKEATIEIISELIIKMIKGTIDMDEKVVLDKWIAQSSENRALYEHLLDERYALKQYQLYQQIEPEKVWGKISKREKKQYHWIRFVGYAASVLLLIGGAFLYWPEQDQKNEERVSVMTVQNNILPGTGKATLILSDKREIQLGQEHQVQMMDSTGMRFKNDSSTLYYSTETSLTDTNAGNDIHTLVVGRGGEFCVQLPDGTVVYLNSDSKLRYPLVFNSEERKVYLEGEAYFEVKSDKSRTFVVESKGFSIKVLGTCFNVSNYKEDDVSRIVLLSGSVEVAKADKNYRLTPNQALEITENKIEIKKVNAVNSISWKNDKFYFSNERLEVVMRTLARWYDVNLFYTNQSIKDYHFSGFIPKYEKISKAFEILELTARDVKFDVKDKTVKVMKCE</sequence>
<protein>
    <recommendedName>
        <fullName evidence="8">FecR family protein</fullName>
    </recommendedName>
</protein>
<reference evidence="4 7" key="1">
    <citation type="submission" date="2014-07" db="EMBL/GenBank/DDBJ databases">
        <title>Porphyromonadaceae bacterium OUH 308042 = ATCC BAA-2681 = DSM 28342 draft genome.</title>
        <authorList>
            <person name="Sydenham T.V."/>
            <person name="Hasman H."/>
            <person name="Justensen U.S."/>
        </authorList>
    </citation>
    <scope>NUCLEOTIDE SEQUENCE [LARGE SCALE GENOMIC DNA]</scope>
    <source>
        <strain evidence="4 7">OUH 308042</strain>
    </source>
</reference>
<feature type="domain" description="FecR protein" evidence="2">
    <location>
        <begin position="184"/>
        <end position="279"/>
    </location>
</feature>
<dbReference type="Proteomes" id="UP000031980">
    <property type="component" value="Unassembled WGS sequence"/>
</dbReference>
<evidence type="ECO:0000259" key="2">
    <source>
        <dbReference type="Pfam" id="PF04773"/>
    </source>
</evidence>
<dbReference type="EMBL" id="JPIU01000049">
    <property type="protein sequence ID" value="KIO42835.1"/>
    <property type="molecule type" value="Genomic_DNA"/>
</dbReference>
<proteinExistence type="predicted"/>
<dbReference type="InterPro" id="IPR012373">
    <property type="entry name" value="Ferrdict_sens_TM"/>
</dbReference>
<dbReference type="GO" id="GO:0016989">
    <property type="term" value="F:sigma factor antagonist activity"/>
    <property type="evidence" value="ECO:0007669"/>
    <property type="project" value="TreeGrafter"/>
</dbReference>
<dbReference type="AlphaFoldDB" id="A0A0C3R208"/>
<dbReference type="InterPro" id="IPR006860">
    <property type="entry name" value="FecR"/>
</dbReference>
<dbReference type="PANTHER" id="PTHR30273">
    <property type="entry name" value="PERIPLASMIC SIGNAL SENSOR AND SIGMA FACTOR ACTIVATOR FECR-RELATED"/>
    <property type="match status" value="1"/>
</dbReference>
<gene>
    <name evidence="4" type="ORF">BA92_13275</name>
    <name evidence="5" type="ORF">IE90_06295</name>
</gene>
<evidence type="ECO:0000313" key="7">
    <source>
        <dbReference type="Proteomes" id="UP000031980"/>
    </source>
</evidence>
<evidence type="ECO:0000259" key="3">
    <source>
        <dbReference type="Pfam" id="PF16344"/>
    </source>
</evidence>
<keyword evidence="7" id="KW-1185">Reference proteome</keyword>
<dbReference type="EMBL" id="JPIT01000018">
    <property type="protein sequence ID" value="KIO45050.1"/>
    <property type="molecule type" value="Genomic_DNA"/>
</dbReference>